<feature type="active site" evidence="4">
    <location>
        <position position="138"/>
    </location>
</feature>
<reference evidence="6 7" key="1">
    <citation type="submission" date="2018-05" db="EMBL/GenBank/DDBJ databases">
        <title>Pedobacter paludis sp. nov., isolated from wetland soil.</title>
        <authorList>
            <person name="Zhang Y."/>
            <person name="Wang G."/>
        </authorList>
    </citation>
    <scope>NUCLEOTIDE SEQUENCE [LARGE SCALE GENOMIC DNA]</scope>
    <source>
        <strain evidence="6 7">KCTC22721</strain>
    </source>
</reference>
<comment type="catalytic activity">
    <reaction evidence="3">
        <text>[protein]-L-glutamate 5-O-methyl ester + H2O = L-glutamyl-[protein] + methanol + H(+)</text>
        <dbReference type="Rhea" id="RHEA:23236"/>
        <dbReference type="Rhea" id="RHEA-COMP:10208"/>
        <dbReference type="Rhea" id="RHEA-COMP:10311"/>
        <dbReference type="ChEBI" id="CHEBI:15377"/>
        <dbReference type="ChEBI" id="CHEBI:15378"/>
        <dbReference type="ChEBI" id="CHEBI:17790"/>
        <dbReference type="ChEBI" id="CHEBI:29973"/>
        <dbReference type="ChEBI" id="CHEBI:82795"/>
        <dbReference type="EC" id="3.1.1.61"/>
    </reaction>
</comment>
<feature type="active site" evidence="4">
    <location>
        <position position="18"/>
    </location>
</feature>
<dbReference type="CDD" id="cd16433">
    <property type="entry name" value="CheB"/>
    <property type="match status" value="1"/>
</dbReference>
<dbReference type="EC" id="3.1.1.61" evidence="2"/>
<proteinExistence type="predicted"/>
<accession>A0A317EMQ4</accession>
<dbReference type="OrthoDB" id="1524092at2"/>
<keyword evidence="1 4" id="KW-0378">Hydrolase</keyword>
<dbReference type="InterPro" id="IPR000673">
    <property type="entry name" value="Sig_transdc_resp-reg_Me-estase"/>
</dbReference>
<name>A0A317EMQ4_9SPHI</name>
<dbReference type="SUPFAM" id="SSF52738">
    <property type="entry name" value="Methylesterase CheB, C-terminal domain"/>
    <property type="match status" value="1"/>
</dbReference>
<dbReference type="AlphaFoldDB" id="A0A317EMQ4"/>
<dbReference type="PROSITE" id="PS50122">
    <property type="entry name" value="CHEB"/>
    <property type="match status" value="1"/>
</dbReference>
<dbReference type="GO" id="GO:0005737">
    <property type="term" value="C:cytoplasm"/>
    <property type="evidence" value="ECO:0007669"/>
    <property type="project" value="InterPro"/>
</dbReference>
<keyword evidence="4" id="KW-0145">Chemotaxis</keyword>
<evidence type="ECO:0000313" key="6">
    <source>
        <dbReference type="EMBL" id="PWS27842.1"/>
    </source>
</evidence>
<protein>
    <recommendedName>
        <fullName evidence="2">protein-glutamate methylesterase</fullName>
        <ecNumber evidence="2">3.1.1.61</ecNumber>
    </recommendedName>
</protein>
<evidence type="ECO:0000256" key="2">
    <source>
        <dbReference type="ARBA" id="ARBA00039140"/>
    </source>
</evidence>
<gene>
    <name evidence="6" type="ORF">DHW03_09710</name>
</gene>
<dbReference type="PANTHER" id="PTHR42872:SF3">
    <property type="entry name" value="PROTEIN-GLUTAMATE METHYLESTERASE_PROTEIN-GLUTAMINE GLUTAMINASE 1"/>
    <property type="match status" value="1"/>
</dbReference>
<evidence type="ECO:0000256" key="4">
    <source>
        <dbReference type="PROSITE-ProRule" id="PRU00050"/>
    </source>
</evidence>
<organism evidence="6 7">
    <name type="scientific">Pedobacter yonginense</name>
    <dbReference type="NCBI Taxonomy" id="651869"/>
    <lineage>
        <taxon>Bacteria</taxon>
        <taxon>Pseudomonadati</taxon>
        <taxon>Bacteroidota</taxon>
        <taxon>Sphingobacteriia</taxon>
        <taxon>Sphingobacteriales</taxon>
        <taxon>Sphingobacteriaceae</taxon>
        <taxon>Pedobacter</taxon>
    </lineage>
</organism>
<dbReference type="InterPro" id="IPR035909">
    <property type="entry name" value="CheB_C"/>
</dbReference>
<feature type="domain" description="CheB-type methylesterase" evidence="5">
    <location>
        <begin position="7"/>
        <end position="195"/>
    </location>
</feature>
<dbReference type="Gene3D" id="3.40.50.180">
    <property type="entry name" value="Methylesterase CheB, C-terminal domain"/>
    <property type="match status" value="1"/>
</dbReference>
<evidence type="ECO:0000313" key="7">
    <source>
        <dbReference type="Proteomes" id="UP000245379"/>
    </source>
</evidence>
<evidence type="ECO:0000256" key="1">
    <source>
        <dbReference type="ARBA" id="ARBA00022801"/>
    </source>
</evidence>
<comment type="caution">
    <text evidence="6">The sequence shown here is derived from an EMBL/GenBank/DDBJ whole genome shotgun (WGS) entry which is preliminary data.</text>
</comment>
<dbReference type="GO" id="GO:0008984">
    <property type="term" value="F:protein-glutamate methylesterase activity"/>
    <property type="evidence" value="ECO:0007669"/>
    <property type="project" value="UniProtKB-EC"/>
</dbReference>
<dbReference type="Proteomes" id="UP000245379">
    <property type="component" value="Unassembled WGS sequence"/>
</dbReference>
<dbReference type="GO" id="GO:0000156">
    <property type="term" value="F:phosphorelay response regulator activity"/>
    <property type="evidence" value="ECO:0007669"/>
    <property type="project" value="InterPro"/>
</dbReference>
<keyword evidence="7" id="KW-1185">Reference proteome</keyword>
<feature type="active site" evidence="4">
    <location>
        <position position="45"/>
    </location>
</feature>
<evidence type="ECO:0000256" key="3">
    <source>
        <dbReference type="ARBA" id="ARBA00048267"/>
    </source>
</evidence>
<dbReference type="Pfam" id="PF01339">
    <property type="entry name" value="CheB_methylest"/>
    <property type="match status" value="1"/>
</dbReference>
<dbReference type="RefSeq" id="WP_109925545.1">
    <property type="nucleotide sequence ID" value="NZ_QGNZ01000002.1"/>
</dbReference>
<dbReference type="PANTHER" id="PTHR42872">
    <property type="entry name" value="PROTEIN-GLUTAMATE METHYLESTERASE/PROTEIN-GLUTAMINE GLUTAMINASE"/>
    <property type="match status" value="1"/>
</dbReference>
<dbReference type="EMBL" id="QGNZ01000002">
    <property type="protein sequence ID" value="PWS27842.1"/>
    <property type="molecule type" value="Genomic_DNA"/>
</dbReference>
<evidence type="ECO:0000259" key="5">
    <source>
        <dbReference type="PROSITE" id="PS50122"/>
    </source>
</evidence>
<sequence length="195" mass="21157">MAETLTPKADIALVIGGSAGSLDVLLEIFPALSANIDFPVVLVIHRKANNESLLIDLLQSRTGLTVSEAEEKAALQAGNVYIAPADYHLLIEGNKTFSLDYSEKVNYSRPSIDVTFQSAAEVYKEQLVCILLSGSNADGVNGLKFVNNFGGKVVIQNPSTAIMPYMPQQAVNRVKTDYVLHATEMAEFINNLIKQ</sequence>
<dbReference type="GO" id="GO:0006935">
    <property type="term" value="P:chemotaxis"/>
    <property type="evidence" value="ECO:0007669"/>
    <property type="project" value="UniProtKB-UniRule"/>
</dbReference>